<dbReference type="EMBL" id="LWCA01001053">
    <property type="protein sequence ID" value="OAF66047.1"/>
    <property type="molecule type" value="Genomic_DNA"/>
</dbReference>
<dbReference type="Proteomes" id="UP000078046">
    <property type="component" value="Unassembled WGS sequence"/>
</dbReference>
<evidence type="ECO:0000313" key="1">
    <source>
        <dbReference type="EMBL" id="OAF66047.1"/>
    </source>
</evidence>
<accession>A0A177AVK7</accession>
<feature type="non-terminal residue" evidence="1">
    <location>
        <position position="77"/>
    </location>
</feature>
<reference evidence="1 2" key="1">
    <citation type="submission" date="2016-04" db="EMBL/GenBank/DDBJ databases">
        <title>The genome of Intoshia linei affirms orthonectids as highly simplified spiralians.</title>
        <authorList>
            <person name="Mikhailov K.V."/>
            <person name="Slusarev G.S."/>
            <person name="Nikitin M.A."/>
            <person name="Logacheva M.D."/>
            <person name="Penin A."/>
            <person name="Aleoshin V."/>
            <person name="Panchin Y.V."/>
        </authorList>
    </citation>
    <scope>NUCLEOTIDE SEQUENCE [LARGE SCALE GENOMIC DNA]</scope>
    <source>
        <strain evidence="1">Intl2013</strain>
        <tissue evidence="1">Whole animal</tissue>
    </source>
</reference>
<name>A0A177AVK7_9BILA</name>
<evidence type="ECO:0000313" key="2">
    <source>
        <dbReference type="Proteomes" id="UP000078046"/>
    </source>
</evidence>
<organism evidence="1 2">
    <name type="scientific">Intoshia linei</name>
    <dbReference type="NCBI Taxonomy" id="1819745"/>
    <lineage>
        <taxon>Eukaryota</taxon>
        <taxon>Metazoa</taxon>
        <taxon>Spiralia</taxon>
        <taxon>Lophotrochozoa</taxon>
        <taxon>Mesozoa</taxon>
        <taxon>Orthonectida</taxon>
        <taxon>Rhopaluridae</taxon>
        <taxon>Intoshia</taxon>
    </lineage>
</organism>
<gene>
    <name evidence="1" type="ORF">A3Q56_06221</name>
</gene>
<proteinExistence type="predicted"/>
<keyword evidence="2" id="KW-1185">Reference proteome</keyword>
<sequence>MLNDHNKTKENFCTDAVHFKYESNDTYVTECELKDSMTKEDCIIWNILHEVSSHALIVGITHQNKVISTLVNDIMIL</sequence>
<protein>
    <submittedName>
        <fullName evidence="1">Uncharacterized protein</fullName>
    </submittedName>
</protein>
<dbReference type="AlphaFoldDB" id="A0A177AVK7"/>
<comment type="caution">
    <text evidence="1">The sequence shown here is derived from an EMBL/GenBank/DDBJ whole genome shotgun (WGS) entry which is preliminary data.</text>
</comment>